<keyword evidence="7" id="KW-1185">Reference proteome</keyword>
<feature type="coiled-coil region" evidence="3">
    <location>
        <begin position="14"/>
        <end position="41"/>
    </location>
</feature>
<dbReference type="Pfam" id="PF13180">
    <property type="entry name" value="PDZ_2"/>
    <property type="match status" value="1"/>
</dbReference>
<evidence type="ECO:0000256" key="2">
    <source>
        <dbReference type="ARBA" id="ARBA00068021"/>
    </source>
</evidence>
<evidence type="ECO:0000256" key="1">
    <source>
        <dbReference type="ARBA" id="ARBA00023186"/>
    </source>
</evidence>
<dbReference type="GO" id="GO:0005634">
    <property type="term" value="C:nucleus"/>
    <property type="evidence" value="ECO:0007669"/>
    <property type="project" value="TreeGrafter"/>
</dbReference>
<dbReference type="AlphaFoldDB" id="A0A015LD78"/>
<keyword evidence="3" id="KW-0175">Coiled coil</keyword>
<dbReference type="InterPro" id="IPR035269">
    <property type="entry name" value="PSMD9"/>
</dbReference>
<dbReference type="PANTHER" id="PTHR12651">
    <property type="entry name" value="26S PROTEASOME NON-ATPASE REGULATORY SUBUNIT 9"/>
    <property type="match status" value="1"/>
</dbReference>
<gene>
    <name evidence="6" type="ORF">RirG_249640</name>
</gene>
<dbReference type="FunFam" id="2.30.42.10:FF:000107">
    <property type="entry name" value="26S proteasome non-ATPase regulatory subunit 9"/>
    <property type="match status" value="1"/>
</dbReference>
<dbReference type="SMR" id="A0A015LD78"/>
<dbReference type="STRING" id="1432141.A0A015LD78"/>
<keyword evidence="1" id="KW-0143">Chaperone</keyword>
<dbReference type="EMBL" id="JEMT01029189">
    <property type="protein sequence ID" value="EXX52818.1"/>
    <property type="molecule type" value="Genomic_DNA"/>
</dbReference>
<evidence type="ECO:0000259" key="4">
    <source>
        <dbReference type="Pfam" id="PF13180"/>
    </source>
</evidence>
<protein>
    <recommendedName>
        <fullName evidence="2">Probable 26S proteasome regulatory subunit p27</fullName>
    </recommendedName>
</protein>
<dbReference type="InterPro" id="IPR001478">
    <property type="entry name" value="PDZ"/>
</dbReference>
<feature type="domain" description="PDZ" evidence="4">
    <location>
        <begin position="114"/>
        <end position="179"/>
    </location>
</feature>
<dbReference type="OMA" id="DWGGRGM"/>
<evidence type="ECO:0000256" key="3">
    <source>
        <dbReference type="SAM" id="Coils"/>
    </source>
</evidence>
<dbReference type="PANTHER" id="PTHR12651:SF1">
    <property type="entry name" value="26S PROTEASOME NON-ATPASE REGULATORY SUBUNIT 9"/>
    <property type="match status" value="1"/>
</dbReference>
<dbReference type="InterPro" id="IPR040815">
    <property type="entry name" value="Nas2_N"/>
</dbReference>
<accession>A0A015LD78</accession>
<comment type="caution">
    <text evidence="6">The sequence shown here is derived from an EMBL/GenBank/DDBJ whole genome shotgun (WGS) entry which is preliminary data.</text>
</comment>
<evidence type="ECO:0000313" key="7">
    <source>
        <dbReference type="Proteomes" id="UP000022910"/>
    </source>
</evidence>
<organism evidence="6 7">
    <name type="scientific">Rhizophagus irregularis (strain DAOM 197198w)</name>
    <name type="common">Glomus intraradices</name>
    <dbReference type="NCBI Taxonomy" id="1432141"/>
    <lineage>
        <taxon>Eukaryota</taxon>
        <taxon>Fungi</taxon>
        <taxon>Fungi incertae sedis</taxon>
        <taxon>Mucoromycota</taxon>
        <taxon>Glomeromycotina</taxon>
        <taxon>Glomeromycetes</taxon>
        <taxon>Glomerales</taxon>
        <taxon>Glomeraceae</taxon>
        <taxon>Rhizophagus</taxon>
    </lineage>
</organism>
<dbReference type="SUPFAM" id="SSF50156">
    <property type="entry name" value="PDZ domain-like"/>
    <property type="match status" value="1"/>
</dbReference>
<dbReference type="GO" id="GO:0070682">
    <property type="term" value="P:proteasome regulatory particle assembly"/>
    <property type="evidence" value="ECO:0007669"/>
    <property type="project" value="InterPro"/>
</dbReference>
<dbReference type="Gene3D" id="2.30.42.10">
    <property type="match status" value="1"/>
</dbReference>
<dbReference type="Pfam" id="PF18265">
    <property type="entry name" value="Nas2_N"/>
    <property type="match status" value="1"/>
</dbReference>
<dbReference type="Proteomes" id="UP000022910">
    <property type="component" value="Unassembled WGS sequence"/>
</dbReference>
<proteinExistence type="predicted"/>
<evidence type="ECO:0000259" key="5">
    <source>
        <dbReference type="Pfam" id="PF18265"/>
    </source>
</evidence>
<reference evidence="6 7" key="1">
    <citation type="submission" date="2014-02" db="EMBL/GenBank/DDBJ databases">
        <title>Single nucleus genome sequencing reveals high similarity among nuclei of an endomycorrhizal fungus.</title>
        <authorList>
            <person name="Lin K."/>
            <person name="Geurts R."/>
            <person name="Zhang Z."/>
            <person name="Limpens E."/>
            <person name="Saunders D.G."/>
            <person name="Mu D."/>
            <person name="Pang E."/>
            <person name="Cao H."/>
            <person name="Cha H."/>
            <person name="Lin T."/>
            <person name="Zhou Q."/>
            <person name="Shang Y."/>
            <person name="Li Y."/>
            <person name="Ivanov S."/>
            <person name="Sharma T."/>
            <person name="Velzen R.V."/>
            <person name="Ruijter N.D."/>
            <person name="Aanen D.K."/>
            <person name="Win J."/>
            <person name="Kamoun S."/>
            <person name="Bisseling T."/>
            <person name="Huang S."/>
        </authorList>
    </citation>
    <scope>NUCLEOTIDE SEQUENCE [LARGE SCALE GENOMIC DNA]</scope>
    <source>
        <strain evidence="7">DAOM197198w</strain>
    </source>
</reference>
<dbReference type="HOGENOM" id="CLU_073146_0_0_1"/>
<dbReference type="OrthoDB" id="72325at2759"/>
<evidence type="ECO:0000313" key="6">
    <source>
        <dbReference type="EMBL" id="EXX52818.1"/>
    </source>
</evidence>
<dbReference type="InterPro" id="IPR036034">
    <property type="entry name" value="PDZ_sf"/>
</dbReference>
<feature type="domain" description="Nas2 N-terminal" evidence="5">
    <location>
        <begin position="15"/>
        <end position="92"/>
    </location>
</feature>
<sequence length="200" mass="22132">MGNEITPKSAELTARQLMGQKDAIENELKELEQILKGQGVEMDEPLVDESGFPRDDIDLVAVRTARSKLISLRNDHKDIMKQIEEALHAMHAENKANKEDKSVETAINRPRPFAIVNSVAPDSPAREAGLLKGDEITRFGSIHSGNHQKLQALNTYVVDNEGKSINVTIERGKEKLVLQLTPKRGWGGRGLLGCHISLLK</sequence>
<name>A0A015LD78_RHIIW</name>
<dbReference type="Gene3D" id="6.10.140.1710">
    <property type="match status" value="1"/>
</dbReference>
<dbReference type="GO" id="GO:0005737">
    <property type="term" value="C:cytoplasm"/>
    <property type="evidence" value="ECO:0007669"/>
    <property type="project" value="TreeGrafter"/>
</dbReference>